<evidence type="ECO:0000313" key="15">
    <source>
        <dbReference type="Proteomes" id="UP000215305"/>
    </source>
</evidence>
<keyword evidence="4 11" id="KW-0812">Transmembrane</keyword>
<dbReference type="FunFam" id="1.20.1560.10:FF:000013">
    <property type="entry name" value="ABC transporter C family member 2"/>
    <property type="match status" value="1"/>
</dbReference>
<dbReference type="InterPro" id="IPR017871">
    <property type="entry name" value="ABC_transporter-like_CS"/>
</dbReference>
<feature type="domain" description="ABC transporter" evidence="12">
    <location>
        <begin position="622"/>
        <end position="860"/>
    </location>
</feature>
<dbReference type="GO" id="GO:0140359">
    <property type="term" value="F:ABC-type transporter activity"/>
    <property type="evidence" value="ECO:0007669"/>
    <property type="project" value="InterPro"/>
</dbReference>
<dbReference type="Pfam" id="PF00005">
    <property type="entry name" value="ABC_tran"/>
    <property type="match status" value="2"/>
</dbReference>
<dbReference type="PANTHER" id="PTHR24223">
    <property type="entry name" value="ATP-BINDING CASSETTE SUB-FAMILY C"/>
    <property type="match status" value="1"/>
</dbReference>
<dbReference type="SUPFAM" id="SSF52540">
    <property type="entry name" value="P-loop containing nucleoside triphosphate hydrolases"/>
    <property type="match status" value="2"/>
</dbReference>
<feature type="transmembrane region" description="Helical" evidence="11">
    <location>
        <begin position="903"/>
        <end position="925"/>
    </location>
</feature>
<dbReference type="PROSITE" id="PS00211">
    <property type="entry name" value="ABC_TRANSPORTER_1"/>
    <property type="match status" value="1"/>
</dbReference>
<name>A0A397HJY0_ASPTH</name>
<dbReference type="CDD" id="cd18596">
    <property type="entry name" value="ABC_6TM_VMR1_D1_like"/>
    <property type="match status" value="1"/>
</dbReference>
<dbReference type="CDD" id="cd03250">
    <property type="entry name" value="ABCC_MRP_domain1"/>
    <property type="match status" value="1"/>
</dbReference>
<dbReference type="FunFam" id="3.40.50.300:FF:000610">
    <property type="entry name" value="Multidrug resistance-associated ABC transporter"/>
    <property type="match status" value="1"/>
</dbReference>
<dbReference type="RefSeq" id="XP_026617164.1">
    <property type="nucleotide sequence ID" value="XM_026762481.1"/>
</dbReference>
<evidence type="ECO:0000256" key="8">
    <source>
        <dbReference type="ARBA" id="ARBA00022989"/>
    </source>
</evidence>
<dbReference type="CDD" id="cd18604">
    <property type="entry name" value="ABC_6TM_VMR1_D2_like"/>
    <property type="match status" value="1"/>
</dbReference>
<dbReference type="PROSITE" id="PS50929">
    <property type="entry name" value="ABC_TM1F"/>
    <property type="match status" value="2"/>
</dbReference>
<feature type="compositionally biased region" description="Basic and acidic residues" evidence="10">
    <location>
        <begin position="871"/>
        <end position="882"/>
    </location>
</feature>
<evidence type="ECO:0000256" key="7">
    <source>
        <dbReference type="ARBA" id="ARBA00022840"/>
    </source>
</evidence>
<evidence type="ECO:0000256" key="6">
    <source>
        <dbReference type="ARBA" id="ARBA00022741"/>
    </source>
</evidence>
<evidence type="ECO:0000256" key="10">
    <source>
        <dbReference type="SAM" id="MobiDB-lite"/>
    </source>
</evidence>
<evidence type="ECO:0000256" key="5">
    <source>
        <dbReference type="ARBA" id="ARBA00022737"/>
    </source>
</evidence>
<feature type="transmembrane region" description="Helical" evidence="11">
    <location>
        <begin position="156"/>
        <end position="175"/>
    </location>
</feature>
<evidence type="ECO:0000256" key="1">
    <source>
        <dbReference type="ARBA" id="ARBA00004141"/>
    </source>
</evidence>
<dbReference type="GeneID" id="38130836"/>
<feature type="domain" description="ABC transporter" evidence="12">
    <location>
        <begin position="1225"/>
        <end position="1464"/>
    </location>
</feature>
<feature type="transmembrane region" description="Helical" evidence="11">
    <location>
        <begin position="1167"/>
        <end position="1188"/>
    </location>
</feature>
<feature type="transmembrane region" description="Helical" evidence="11">
    <location>
        <begin position="190"/>
        <end position="209"/>
    </location>
</feature>
<evidence type="ECO:0000256" key="2">
    <source>
        <dbReference type="ARBA" id="ARBA00009726"/>
    </source>
</evidence>
<dbReference type="SUPFAM" id="SSF90123">
    <property type="entry name" value="ABC transporter transmembrane region"/>
    <property type="match status" value="2"/>
</dbReference>
<protein>
    <recommendedName>
        <fullName evidence="16">ABC transporter domain-containing protein</fullName>
    </recommendedName>
</protein>
<dbReference type="PANTHER" id="PTHR24223:SF456">
    <property type="entry name" value="MULTIDRUG RESISTANCE-ASSOCIATED PROTEIN LETHAL(2)03659"/>
    <property type="match status" value="1"/>
</dbReference>
<feature type="domain" description="ABC transmembrane type-1" evidence="13">
    <location>
        <begin position="907"/>
        <end position="1191"/>
    </location>
</feature>
<accession>A0A397HJY0</accession>
<keyword evidence="5" id="KW-0677">Repeat</keyword>
<dbReference type="Gene3D" id="3.40.50.300">
    <property type="entry name" value="P-loop containing nucleotide triphosphate hydrolases"/>
    <property type="match status" value="2"/>
</dbReference>
<keyword evidence="3" id="KW-0813">Transport</keyword>
<evidence type="ECO:0000259" key="13">
    <source>
        <dbReference type="PROSITE" id="PS50929"/>
    </source>
</evidence>
<dbReference type="GO" id="GO:0016020">
    <property type="term" value="C:membrane"/>
    <property type="evidence" value="ECO:0007669"/>
    <property type="project" value="UniProtKB-SubCell"/>
</dbReference>
<comment type="caution">
    <text evidence="14">The sequence shown here is derived from an EMBL/GenBank/DDBJ whole genome shotgun (WGS) entry which is preliminary data.</text>
</comment>
<feature type="transmembrane region" description="Helical" evidence="11">
    <location>
        <begin position="1135"/>
        <end position="1155"/>
    </location>
</feature>
<dbReference type="STRING" id="41047.A0A397HJY0"/>
<evidence type="ECO:0000256" key="11">
    <source>
        <dbReference type="SAM" id="Phobius"/>
    </source>
</evidence>
<keyword evidence="8 11" id="KW-1133">Transmembrane helix</keyword>
<feature type="transmembrane region" description="Helical" evidence="11">
    <location>
        <begin position="32"/>
        <end position="59"/>
    </location>
</feature>
<dbReference type="InterPro" id="IPR003593">
    <property type="entry name" value="AAA+_ATPase"/>
</dbReference>
<dbReference type="VEuPathDB" id="FungiDB:CDV56_108862"/>
<feature type="transmembrane region" description="Helical" evidence="11">
    <location>
        <begin position="339"/>
        <end position="363"/>
    </location>
</feature>
<dbReference type="OrthoDB" id="6500128at2759"/>
<comment type="subcellular location">
    <subcellularLocation>
        <location evidence="1">Membrane</location>
        <topology evidence="1">Multi-pass membrane protein</topology>
    </subcellularLocation>
</comment>
<dbReference type="PROSITE" id="PS50893">
    <property type="entry name" value="ABC_TRANSPORTER_2"/>
    <property type="match status" value="2"/>
</dbReference>
<feature type="transmembrane region" description="Helical" evidence="11">
    <location>
        <begin position="439"/>
        <end position="464"/>
    </location>
</feature>
<dbReference type="Pfam" id="PF00664">
    <property type="entry name" value="ABC_membrane"/>
    <property type="match status" value="2"/>
</dbReference>
<evidence type="ECO:0000256" key="9">
    <source>
        <dbReference type="ARBA" id="ARBA00023136"/>
    </source>
</evidence>
<dbReference type="GO" id="GO:0005524">
    <property type="term" value="F:ATP binding"/>
    <property type="evidence" value="ECO:0007669"/>
    <property type="project" value="UniProtKB-KW"/>
</dbReference>
<keyword evidence="9 11" id="KW-0472">Membrane</keyword>
<organism evidence="14 15">
    <name type="scientific">Aspergillus thermomutatus</name>
    <name type="common">Neosartorya pseudofischeri</name>
    <dbReference type="NCBI Taxonomy" id="41047"/>
    <lineage>
        <taxon>Eukaryota</taxon>
        <taxon>Fungi</taxon>
        <taxon>Dikarya</taxon>
        <taxon>Ascomycota</taxon>
        <taxon>Pezizomycotina</taxon>
        <taxon>Eurotiomycetes</taxon>
        <taxon>Eurotiomycetidae</taxon>
        <taxon>Eurotiales</taxon>
        <taxon>Aspergillaceae</taxon>
        <taxon>Aspergillus</taxon>
        <taxon>Aspergillus subgen. Fumigati</taxon>
    </lineage>
</organism>
<evidence type="ECO:0000256" key="3">
    <source>
        <dbReference type="ARBA" id="ARBA00022448"/>
    </source>
</evidence>
<feature type="domain" description="ABC transmembrane type-1" evidence="13">
    <location>
        <begin position="303"/>
        <end position="595"/>
    </location>
</feature>
<dbReference type="InterPro" id="IPR011527">
    <property type="entry name" value="ABC1_TM_dom"/>
</dbReference>
<gene>
    <name evidence="14" type="ORF">CDV56_108862</name>
</gene>
<dbReference type="GO" id="GO:0016887">
    <property type="term" value="F:ATP hydrolysis activity"/>
    <property type="evidence" value="ECO:0007669"/>
    <property type="project" value="InterPro"/>
</dbReference>
<dbReference type="EMBL" id="NKHU02000029">
    <property type="protein sequence ID" value="RHZ63461.1"/>
    <property type="molecule type" value="Genomic_DNA"/>
</dbReference>
<evidence type="ECO:0000313" key="14">
    <source>
        <dbReference type="EMBL" id="RHZ63461.1"/>
    </source>
</evidence>
<feature type="transmembrane region" description="Helical" evidence="11">
    <location>
        <begin position="1037"/>
        <end position="1065"/>
    </location>
</feature>
<comment type="similarity">
    <text evidence="2">Belongs to the ABC transporter superfamily. ABCC family. Conjugate transporter (TC 3.A.1.208) subfamily.</text>
</comment>
<dbReference type="Proteomes" id="UP000215305">
    <property type="component" value="Unassembled WGS sequence"/>
</dbReference>
<dbReference type="InterPro" id="IPR027417">
    <property type="entry name" value="P-loop_NTPase"/>
</dbReference>
<dbReference type="SMART" id="SM00382">
    <property type="entry name" value="AAA"/>
    <property type="match status" value="2"/>
</dbReference>
<keyword evidence="7" id="KW-0067">ATP-binding</keyword>
<reference evidence="14" key="1">
    <citation type="submission" date="2018-08" db="EMBL/GenBank/DDBJ databases">
        <title>Draft genome sequence of azole-resistant Aspergillus thermomutatus (Neosartorya pseudofischeri) strain HMR AF 39, isolated from a human nasal aspirate.</title>
        <authorList>
            <person name="Parent-Michaud M."/>
            <person name="Dufresne P.J."/>
            <person name="Fournier E."/>
            <person name="Martineau C."/>
            <person name="Moreira S."/>
            <person name="Perkins V."/>
            <person name="De Repentigny L."/>
            <person name="Dufresne S.F."/>
        </authorList>
    </citation>
    <scope>NUCLEOTIDE SEQUENCE [LARGE SCALE GENOMIC DNA]</scope>
    <source>
        <strain evidence="14">HMR AF 39</strain>
    </source>
</reference>
<dbReference type="Gene3D" id="1.20.1560.10">
    <property type="entry name" value="ABC transporter type 1, transmembrane domain"/>
    <property type="match status" value="2"/>
</dbReference>
<evidence type="ECO:0000259" key="12">
    <source>
        <dbReference type="PROSITE" id="PS50893"/>
    </source>
</evidence>
<proteinExistence type="inferred from homology"/>
<dbReference type="GO" id="GO:0005737">
    <property type="term" value="C:cytoplasm"/>
    <property type="evidence" value="ECO:0007669"/>
    <property type="project" value="UniProtKB-ARBA"/>
</dbReference>
<dbReference type="CDD" id="cd03244">
    <property type="entry name" value="ABCC_MRP_domain2"/>
    <property type="match status" value="1"/>
</dbReference>
<feature type="transmembrane region" description="Helical" evidence="11">
    <location>
        <begin position="952"/>
        <end position="978"/>
    </location>
</feature>
<keyword evidence="15" id="KW-1185">Reference proteome</keyword>
<dbReference type="InterPro" id="IPR036640">
    <property type="entry name" value="ABC1_TM_sf"/>
</dbReference>
<evidence type="ECO:0008006" key="16">
    <source>
        <dbReference type="Google" id="ProtNLM"/>
    </source>
</evidence>
<keyword evidence="6" id="KW-0547">Nucleotide-binding</keyword>
<feature type="transmembrane region" description="Helical" evidence="11">
    <location>
        <begin position="532"/>
        <end position="559"/>
    </location>
</feature>
<dbReference type="InterPro" id="IPR050173">
    <property type="entry name" value="ABC_transporter_C-like"/>
</dbReference>
<evidence type="ECO:0000256" key="4">
    <source>
        <dbReference type="ARBA" id="ARBA00022692"/>
    </source>
</evidence>
<dbReference type="InterPro" id="IPR003439">
    <property type="entry name" value="ABC_transporter-like_ATP-bd"/>
</dbReference>
<feature type="region of interest" description="Disordered" evidence="10">
    <location>
        <begin position="862"/>
        <end position="883"/>
    </location>
</feature>
<sequence>MELTLQIPPGRQESLPGQQHSTVLYPTRNGSLAWLSAAGLFTVILLGAYAYRNLVLVTWRRKRKSMRLLAEFYADQDGEATAESIKNASARNIHRLTGACVGLGSAVSMAKIGRSLGLQRRGVPVVDLLQAVTWAFLVLQCSALFLRLPAPAPYSIALRAALSFAVAVIVLLAQLSDLYNYNEYLTPESLLIGLQIALSLCAIVLNLLVPRRPDVFHNGTPVDREYSTSYLEWLSFSWIAPWLKTMKSRTVRISDLPELCYSLRAESALRTCFQMMSGGTAGARGLWMVILRSELGLLSLQGIITLSSSLLGFVPQFAVMRILATLEKSRQGERDEARLYAFLVLLCTSTMATAVLDSLKYWISYGKLSIRVQQRLTVAVFDKAVRRNAGAACTSKTIRAKGSDIDGPLNPISLAAVDAKTVADFVCLTFQLYETPAKLLVASVFLWTLLGWDGLLACAIVLVLTSCGNSYTVRRYSRSQRNLHRSRDQRLTLVTEVLRGIQHVKFAALEDRWEARVGNLRGEEMRAQWSAYLWQTFMFSVYFLSPILLSAAALGVALLSRRNLTATTAFTTIAVLNSIEMSLSVLPDVVSMCAGAFVSMHRLSRFFSEPDHVSSVMPSEVIEFRDATLAWPSSAASLSGVNLKFPRGALSIITGATGTGKSLLLTAILGESDLLTGTIRAPTPSHIQTKPGQYSPRGGIAYLPQVPWIERGTIRDNILFGTPFKPDRYAHVLFACALEKDLERLPAGDLTEIGTDGVNLSGGQRWRVCLARALYSPAHTLLLDDFFSAVDVHTRAHLHRHALMGEIARGRTRILVTHHVDLCLSSAEYLVSLGNGTAVAMSVEDARQEQLGRVHSVATVDDDGLQESEPEIEHTQAPRRDDEETAGLSWEAIRAYLSQGGAVFHWALVIVSFVGYSGLMLGRAWCIKLWTSRDARKPETPSDYPDNLRYDFAIYLGLSLLTGMVGIARCYVIIRVAFRASQRLFNQMLRTILRAPLQWHAATPSGRILARFSSDVTVIDSRLAKDLRNTLDRVADVAMALAAGSLVSPLVLLVAAALVLLYLRFAHTYLRASRMLNRLTSAAKGPIYGHFDACLAGLPVIRAFGRVDAYRRSLLDKVDNHSRAYWSLRLLTRWLGFRINMIGAAFSAASAALIVSLRDVDAGTAGFALSFTMQISASIGLVIRYYAFLEQDMNSVERVREYARLETERYDGRDAPAAWPTRGRIEVSDLAVRHAPHLPPVLQGINFRVEEGQRVAVVGRTGAGKSSLVLALFRILEAAHGRILVDGLDISQLKLQVLRGRIAVIPQDPSIFRGTIRSNLDPFEEHEESELLRALESVRWTIDSPCATGDCSPLDRAVAAGGSNLSQGQRQLLCIAREIVRRPKILVLDEATSAVDKQSDRLIQQCVRTVFGGGSTTLLVVAHRLGTVADFERVLVLDAGRAVEFGSPLELMQRENGIFREMVEQDQERAMLKEIIARGRLESDSCTE</sequence>